<dbReference type="GO" id="GO:0016301">
    <property type="term" value="F:kinase activity"/>
    <property type="evidence" value="ECO:0007669"/>
    <property type="project" value="UniProtKB-KW"/>
</dbReference>
<evidence type="ECO:0000313" key="2">
    <source>
        <dbReference type="EMBL" id="KAF6293368.1"/>
    </source>
</evidence>
<keyword evidence="2" id="KW-0418">Kinase</keyword>
<dbReference type="Proteomes" id="UP000585614">
    <property type="component" value="Unassembled WGS sequence"/>
</dbReference>
<sequence length="66" mass="8130">MILTQQRTVKMKKKIIKMCANNGRQHLKQLLNRERCSWKMWAVKKKKKKRMRHHSRRKIPAAMKIF</sequence>
<proteinExistence type="predicted"/>
<protein>
    <submittedName>
        <fullName evidence="2">Nuclear casein kinase and cyclin dependent kinase substrate 1</fullName>
    </submittedName>
</protein>
<feature type="compositionally biased region" description="Basic residues" evidence="1">
    <location>
        <begin position="43"/>
        <end position="59"/>
    </location>
</feature>
<gene>
    <name evidence="2" type="ORF">mRhiFer1_012146</name>
</gene>
<keyword evidence="2" id="KW-0808">Transferase</keyword>
<reference evidence="2 3" key="1">
    <citation type="journal article" date="2020" name="Nature">
        <title>Six reference-quality genomes reveal evolution of bat adaptations.</title>
        <authorList>
            <person name="Jebb D."/>
            <person name="Huang Z."/>
            <person name="Pippel M."/>
            <person name="Hughes G.M."/>
            <person name="Lavrichenko K."/>
            <person name="Devanna P."/>
            <person name="Winkler S."/>
            <person name="Jermiin L.S."/>
            <person name="Skirmuntt E.C."/>
            <person name="Katzourakis A."/>
            <person name="Burkitt-Gray L."/>
            <person name="Ray D.A."/>
            <person name="Sullivan K.A.M."/>
            <person name="Roscito J.G."/>
            <person name="Kirilenko B.M."/>
            <person name="Davalos L.M."/>
            <person name="Corthals A.P."/>
            <person name="Power M.L."/>
            <person name="Jones G."/>
            <person name="Ransome R.D."/>
            <person name="Dechmann D.K.N."/>
            <person name="Locatelli A.G."/>
            <person name="Puechmaille S.J."/>
            <person name="Fedrigo O."/>
            <person name="Jarvis E.D."/>
            <person name="Hiller M."/>
            <person name="Vernes S.C."/>
            <person name="Myers E.W."/>
            <person name="Teeling E.C."/>
        </authorList>
    </citation>
    <scope>NUCLEOTIDE SEQUENCE [LARGE SCALE GENOMIC DNA]</scope>
    <source>
        <strain evidence="2">MRhiFer1</strain>
        <tissue evidence="2">Lung</tissue>
    </source>
</reference>
<dbReference type="EMBL" id="JACAGC010000021">
    <property type="protein sequence ID" value="KAF6293368.1"/>
    <property type="molecule type" value="Genomic_DNA"/>
</dbReference>
<evidence type="ECO:0000256" key="1">
    <source>
        <dbReference type="SAM" id="MobiDB-lite"/>
    </source>
</evidence>
<dbReference type="AlphaFoldDB" id="A0A7J7SY42"/>
<feature type="region of interest" description="Disordered" evidence="1">
    <location>
        <begin position="43"/>
        <end position="66"/>
    </location>
</feature>
<name>A0A7J7SY42_RHIFE</name>
<accession>A0A7J7SY42</accession>
<evidence type="ECO:0000313" key="3">
    <source>
        <dbReference type="Proteomes" id="UP000585614"/>
    </source>
</evidence>
<organism evidence="2 3">
    <name type="scientific">Rhinolophus ferrumequinum</name>
    <name type="common">Greater horseshoe bat</name>
    <dbReference type="NCBI Taxonomy" id="59479"/>
    <lineage>
        <taxon>Eukaryota</taxon>
        <taxon>Metazoa</taxon>
        <taxon>Chordata</taxon>
        <taxon>Craniata</taxon>
        <taxon>Vertebrata</taxon>
        <taxon>Euteleostomi</taxon>
        <taxon>Mammalia</taxon>
        <taxon>Eutheria</taxon>
        <taxon>Laurasiatheria</taxon>
        <taxon>Chiroptera</taxon>
        <taxon>Yinpterochiroptera</taxon>
        <taxon>Rhinolophoidea</taxon>
        <taxon>Rhinolophidae</taxon>
        <taxon>Rhinolophinae</taxon>
        <taxon>Rhinolophus</taxon>
    </lineage>
</organism>
<comment type="caution">
    <text evidence="2">The sequence shown here is derived from an EMBL/GenBank/DDBJ whole genome shotgun (WGS) entry which is preliminary data.</text>
</comment>